<gene>
    <name evidence="1" type="ORF">EI42_04585</name>
</gene>
<dbReference type="OrthoDB" id="4535848at2"/>
<name>A0A326U1G6_THEHA</name>
<dbReference type="RefSeq" id="WP_137686163.1">
    <property type="nucleotide sequence ID" value="NZ_BIFX01000001.1"/>
</dbReference>
<reference evidence="1 2" key="1">
    <citation type="submission" date="2018-06" db="EMBL/GenBank/DDBJ databases">
        <title>Genomic Encyclopedia of Archaeal and Bacterial Type Strains, Phase II (KMG-II): from individual species to whole genera.</title>
        <authorList>
            <person name="Goeker M."/>
        </authorList>
    </citation>
    <scope>NUCLEOTIDE SEQUENCE [LARGE SCALE GENOMIC DNA]</scope>
    <source>
        <strain evidence="1 2">ATCC BAA-1881</strain>
    </source>
</reference>
<dbReference type="Proteomes" id="UP000248806">
    <property type="component" value="Unassembled WGS sequence"/>
</dbReference>
<dbReference type="AlphaFoldDB" id="A0A326U1G6"/>
<sequence length="476" mass="54475">MKLQEFWSLLYPLVCSQRNVLGYAATCSTLSVFRLYEWYGCTEELNTLFEPSHQYILDRQYDAYQRARRALLELSYAERVELIEQGRTALACWWNRDLYDTLCVLVEAGDWEVSEVERWTDTENQQYHLHPLGSLARSSEPAAFARLQALVQAGLTSFQAPYPSFYAGVEAWLLLLAYGRLEHASVVEDLRSWRMYRHFSRERYSWKALKYLPGRVRQPFLRACAEALTADPLDEEGENLYMSVGAFPLSALARPVLERMVMFADSTLETLNVLTVEPSPALLDELRQVSSWQRFLAAKPVTDSLYQALYESFAPDEEAQQLFAFLRQNEYLPAEAVPAVRKPELLSALLQFCGEPGDPLFQPDGQIALPKFVKLARLVVAANGGYDPVRLLEVAAHAYDEDRLYFGHDAVLCAMVHPAIVLDEKRALIQQVSKVLEQRKKTKTKMQQLLRWTRVHGYLPEEDAKRKEGMVASIPS</sequence>
<comment type="caution">
    <text evidence="1">The sequence shown here is derived from an EMBL/GenBank/DDBJ whole genome shotgun (WGS) entry which is preliminary data.</text>
</comment>
<dbReference type="EMBL" id="QKUF01000021">
    <property type="protein sequence ID" value="PZW24703.1"/>
    <property type="molecule type" value="Genomic_DNA"/>
</dbReference>
<proteinExistence type="predicted"/>
<organism evidence="1 2">
    <name type="scientific">Thermosporothrix hazakensis</name>
    <dbReference type="NCBI Taxonomy" id="644383"/>
    <lineage>
        <taxon>Bacteria</taxon>
        <taxon>Bacillati</taxon>
        <taxon>Chloroflexota</taxon>
        <taxon>Ktedonobacteria</taxon>
        <taxon>Ktedonobacterales</taxon>
        <taxon>Thermosporotrichaceae</taxon>
        <taxon>Thermosporothrix</taxon>
    </lineage>
</organism>
<evidence type="ECO:0000313" key="1">
    <source>
        <dbReference type="EMBL" id="PZW24703.1"/>
    </source>
</evidence>
<accession>A0A326U1G6</accession>
<evidence type="ECO:0000313" key="2">
    <source>
        <dbReference type="Proteomes" id="UP000248806"/>
    </source>
</evidence>
<protein>
    <submittedName>
        <fullName evidence="1">Uncharacterized protein</fullName>
    </submittedName>
</protein>
<keyword evidence="2" id="KW-1185">Reference proteome</keyword>